<protein>
    <recommendedName>
        <fullName evidence="1">F-box domain-containing protein</fullName>
    </recommendedName>
</protein>
<evidence type="ECO:0000313" key="2">
    <source>
        <dbReference type="EMBL" id="KAG7466474.1"/>
    </source>
</evidence>
<dbReference type="Gene3D" id="3.80.10.10">
    <property type="entry name" value="Ribonuclease Inhibitor"/>
    <property type="match status" value="2"/>
</dbReference>
<comment type="caution">
    <text evidence="2">The sequence shown here is derived from an EMBL/GenBank/DDBJ whole genome shotgun (WGS) entry which is preliminary data.</text>
</comment>
<evidence type="ECO:0000313" key="3">
    <source>
        <dbReference type="Proteomes" id="UP001046870"/>
    </source>
</evidence>
<dbReference type="InterPro" id="IPR036047">
    <property type="entry name" value="F-box-like_dom_sf"/>
</dbReference>
<reference evidence="2" key="1">
    <citation type="submission" date="2021-01" db="EMBL/GenBank/DDBJ databases">
        <authorList>
            <person name="Zahm M."/>
            <person name="Roques C."/>
            <person name="Cabau C."/>
            <person name="Klopp C."/>
            <person name="Donnadieu C."/>
            <person name="Jouanno E."/>
            <person name="Lampietro C."/>
            <person name="Louis A."/>
            <person name="Herpin A."/>
            <person name="Echchiki A."/>
            <person name="Berthelot C."/>
            <person name="Parey E."/>
            <person name="Roest-Crollius H."/>
            <person name="Braasch I."/>
            <person name="Postlethwait J."/>
            <person name="Bobe J."/>
            <person name="Montfort J."/>
            <person name="Bouchez O."/>
            <person name="Begum T."/>
            <person name="Mejri S."/>
            <person name="Adams A."/>
            <person name="Chen W.-J."/>
            <person name="Guiguen Y."/>
        </authorList>
    </citation>
    <scope>NUCLEOTIDE SEQUENCE</scope>
    <source>
        <strain evidence="2">YG-15Mar2019-1</strain>
        <tissue evidence="2">Brain</tissue>
    </source>
</reference>
<dbReference type="PANTHER" id="PTHR38926:SF64">
    <property type="entry name" value="F-BOX DOMAIN-CONTAINING PROTEIN"/>
    <property type="match status" value="1"/>
</dbReference>
<accession>A0A9D3PTG9</accession>
<feature type="domain" description="F-box" evidence="1">
    <location>
        <begin position="2"/>
        <end position="48"/>
    </location>
</feature>
<dbReference type="Proteomes" id="UP001046870">
    <property type="component" value="Chromosome 13"/>
</dbReference>
<evidence type="ECO:0000259" key="1">
    <source>
        <dbReference type="PROSITE" id="PS50181"/>
    </source>
</evidence>
<dbReference type="SUPFAM" id="SSF52058">
    <property type="entry name" value="L domain-like"/>
    <property type="match status" value="1"/>
</dbReference>
<organism evidence="2 3">
    <name type="scientific">Megalops atlanticus</name>
    <name type="common">Tarpon</name>
    <name type="synonym">Clupea gigantea</name>
    <dbReference type="NCBI Taxonomy" id="7932"/>
    <lineage>
        <taxon>Eukaryota</taxon>
        <taxon>Metazoa</taxon>
        <taxon>Chordata</taxon>
        <taxon>Craniata</taxon>
        <taxon>Vertebrata</taxon>
        <taxon>Euteleostomi</taxon>
        <taxon>Actinopterygii</taxon>
        <taxon>Neopterygii</taxon>
        <taxon>Teleostei</taxon>
        <taxon>Elopiformes</taxon>
        <taxon>Megalopidae</taxon>
        <taxon>Megalops</taxon>
    </lineage>
</organism>
<dbReference type="OrthoDB" id="3219396at2759"/>
<dbReference type="PROSITE" id="PS50181">
    <property type="entry name" value="FBOX"/>
    <property type="match status" value="1"/>
</dbReference>
<dbReference type="PANTHER" id="PTHR38926">
    <property type="entry name" value="F-BOX DOMAIN CONTAINING PROTEIN, EXPRESSED"/>
    <property type="match status" value="1"/>
</dbReference>
<keyword evidence="3" id="KW-1185">Reference proteome</keyword>
<dbReference type="InterPro" id="IPR001810">
    <property type="entry name" value="F-box_dom"/>
</dbReference>
<sequence length="435" mass="49069">MSVSAFHLPQEVWVQVFLYLSDHEKGNIRASCKYFKRLIDHPSLWRNSVVVLKKIRACNAEFWTTMRRRKTSSVVVHKAGLRDWEKLAASLPWLTAIIIEQCSDLTALETLQRFSNLKRLAIRSFQCPSDLGSVLAPLRQLTHLALCELHSAPRAQLIGAVSQLTSLTSLFYHEGDKPISRQVFQGMLASLPNLKHLSLKMGPVYGTLPDDYFCLPSLNPKIAGREGQGKDHVGLTRLELLNYMDPMLSAVALEPLGCLQSLTVGYRDQAVEPSRCALSTWLSKLPSLTELTVIRGYPLHVYMCSLPRTLRSLSLLQVIMGPGDMRTLGERTLDLQHLHMDVCGYGSQSSLQELPMLLPELRTLKLRHCNMTEQEFVGLARLQHLERLVVLDAHPGPSPALIELIQKLQFKTNYRVQVIHSLVPRDPTACYCSQY</sequence>
<dbReference type="SUPFAM" id="SSF81383">
    <property type="entry name" value="F-box domain"/>
    <property type="match status" value="1"/>
</dbReference>
<dbReference type="EMBL" id="JAFDVH010000013">
    <property type="protein sequence ID" value="KAG7466474.1"/>
    <property type="molecule type" value="Genomic_DNA"/>
</dbReference>
<name>A0A9D3PTG9_MEGAT</name>
<dbReference type="Gene3D" id="1.20.1280.50">
    <property type="match status" value="1"/>
</dbReference>
<gene>
    <name evidence="2" type="ORF">MATL_G00165090</name>
</gene>
<dbReference type="Pfam" id="PF12937">
    <property type="entry name" value="F-box-like"/>
    <property type="match status" value="1"/>
</dbReference>
<dbReference type="AlphaFoldDB" id="A0A9D3PTG9"/>
<proteinExistence type="predicted"/>
<dbReference type="InterPro" id="IPR032675">
    <property type="entry name" value="LRR_dom_sf"/>
</dbReference>